<feature type="transmembrane region" description="Helical" evidence="7">
    <location>
        <begin position="12"/>
        <end position="30"/>
    </location>
</feature>
<dbReference type="EMBL" id="WBMO01000005">
    <property type="protein sequence ID" value="MDV2478038.1"/>
    <property type="molecule type" value="Genomic_DNA"/>
</dbReference>
<feature type="transmembrane region" description="Helical" evidence="7">
    <location>
        <begin position="232"/>
        <end position="256"/>
    </location>
</feature>
<evidence type="ECO:0000256" key="1">
    <source>
        <dbReference type="ARBA" id="ARBA00004651"/>
    </source>
</evidence>
<proteinExistence type="inferred from homology"/>
<organism evidence="9 10">
    <name type="scientific">Rhodococcus zopfii</name>
    <dbReference type="NCBI Taxonomy" id="43772"/>
    <lineage>
        <taxon>Bacteria</taxon>
        <taxon>Bacillati</taxon>
        <taxon>Actinomycetota</taxon>
        <taxon>Actinomycetes</taxon>
        <taxon>Mycobacteriales</taxon>
        <taxon>Nocardiaceae</taxon>
        <taxon>Rhodococcus</taxon>
    </lineage>
</organism>
<name>A0ABU3WVW6_9NOCA</name>
<evidence type="ECO:0000256" key="6">
    <source>
        <dbReference type="ARBA" id="ARBA00023136"/>
    </source>
</evidence>
<evidence type="ECO:0000256" key="4">
    <source>
        <dbReference type="ARBA" id="ARBA00022692"/>
    </source>
</evidence>
<dbReference type="PANTHER" id="PTHR43163:SF6">
    <property type="entry name" value="DIPEPTIDE TRANSPORT SYSTEM PERMEASE PROTEIN DPPB-RELATED"/>
    <property type="match status" value="1"/>
</dbReference>
<evidence type="ECO:0000256" key="2">
    <source>
        <dbReference type="ARBA" id="ARBA00022448"/>
    </source>
</evidence>
<dbReference type="InterPro" id="IPR045621">
    <property type="entry name" value="BPD_transp_1_N"/>
</dbReference>
<sequence>MRNYVLKRLGQAVLVLWAAYTLSYLLLSALPGDAVTNRVQNPEAQISPESAQALLEYYGLDRPLWEQYLGSLIAVFDGDLGFSLTNGTSVTELIGDALPSTLALTGLALVFGIVVAAVLAIVINYAPWRRLRGVAGSIPALFGSVPTFVVGVLALQFLSFGLHLVPSTDDGSFVALLAPAATLGILISAPLAQVLSTSIAKVRAMPFVHVLHARGASESYAFRRGVLRNSSLPVLTLLGLACGELIAGSVVTEAVYARPGLGQLTVNAVSTQDLPVLQGVVLVATVAYVSVNLVVDLAYPFIDPRILVEGKTRRVPAARIRRKVPIPVVIGHRETGVVAVPAPRELSLEVSMP</sequence>
<keyword evidence="3" id="KW-1003">Cell membrane</keyword>
<protein>
    <submittedName>
        <fullName evidence="9">ABC transporter permease</fullName>
    </submittedName>
</protein>
<evidence type="ECO:0000259" key="8">
    <source>
        <dbReference type="PROSITE" id="PS50928"/>
    </source>
</evidence>
<dbReference type="PROSITE" id="PS50928">
    <property type="entry name" value="ABC_TM1"/>
    <property type="match status" value="1"/>
</dbReference>
<evidence type="ECO:0000313" key="9">
    <source>
        <dbReference type="EMBL" id="MDV2478038.1"/>
    </source>
</evidence>
<comment type="caution">
    <text evidence="9">The sequence shown here is derived from an EMBL/GenBank/DDBJ whole genome shotgun (WGS) entry which is preliminary data.</text>
</comment>
<evidence type="ECO:0000256" key="3">
    <source>
        <dbReference type="ARBA" id="ARBA00022475"/>
    </source>
</evidence>
<feature type="transmembrane region" description="Helical" evidence="7">
    <location>
        <begin position="173"/>
        <end position="195"/>
    </location>
</feature>
<accession>A0ABU3WVW6</accession>
<dbReference type="CDD" id="cd06261">
    <property type="entry name" value="TM_PBP2"/>
    <property type="match status" value="1"/>
</dbReference>
<keyword evidence="6 7" id="KW-0472">Membrane</keyword>
<evidence type="ECO:0000256" key="5">
    <source>
        <dbReference type="ARBA" id="ARBA00022989"/>
    </source>
</evidence>
<evidence type="ECO:0000256" key="7">
    <source>
        <dbReference type="RuleBase" id="RU363032"/>
    </source>
</evidence>
<dbReference type="SUPFAM" id="SSF161098">
    <property type="entry name" value="MetI-like"/>
    <property type="match status" value="1"/>
</dbReference>
<dbReference type="InterPro" id="IPR035906">
    <property type="entry name" value="MetI-like_sf"/>
</dbReference>
<feature type="transmembrane region" description="Helical" evidence="7">
    <location>
        <begin position="138"/>
        <end position="161"/>
    </location>
</feature>
<keyword evidence="10" id="KW-1185">Reference proteome</keyword>
<gene>
    <name evidence="9" type="ORF">F8M49_26345</name>
</gene>
<dbReference type="Gene3D" id="1.10.3720.10">
    <property type="entry name" value="MetI-like"/>
    <property type="match status" value="1"/>
</dbReference>
<dbReference type="Pfam" id="PF00528">
    <property type="entry name" value="BPD_transp_1"/>
    <property type="match status" value="1"/>
</dbReference>
<feature type="transmembrane region" description="Helical" evidence="7">
    <location>
        <begin position="102"/>
        <end position="126"/>
    </location>
</feature>
<evidence type="ECO:0000313" key="10">
    <source>
        <dbReference type="Proteomes" id="UP001275440"/>
    </source>
</evidence>
<dbReference type="PANTHER" id="PTHR43163">
    <property type="entry name" value="DIPEPTIDE TRANSPORT SYSTEM PERMEASE PROTEIN DPPB-RELATED"/>
    <property type="match status" value="1"/>
</dbReference>
<reference evidence="9 10" key="1">
    <citation type="submission" date="2019-10" db="EMBL/GenBank/DDBJ databases">
        <title>Draft Genome Assembly of Rhodococcus zopfii DSM44189.</title>
        <authorList>
            <person name="Sutton J.M."/>
            <person name="Akob D.M."/>
            <person name="Bushman T.J."/>
        </authorList>
    </citation>
    <scope>NUCLEOTIDE SEQUENCE [LARGE SCALE GENOMIC DNA]</scope>
    <source>
        <strain evidence="9 10">DSM 44189</strain>
    </source>
</reference>
<dbReference type="Proteomes" id="UP001275440">
    <property type="component" value="Unassembled WGS sequence"/>
</dbReference>
<comment type="similarity">
    <text evidence="7">Belongs to the binding-protein-dependent transport system permease family.</text>
</comment>
<feature type="transmembrane region" description="Helical" evidence="7">
    <location>
        <begin position="276"/>
        <end position="295"/>
    </location>
</feature>
<comment type="subcellular location">
    <subcellularLocation>
        <location evidence="1 7">Cell membrane</location>
        <topology evidence="1 7">Multi-pass membrane protein</topology>
    </subcellularLocation>
</comment>
<feature type="domain" description="ABC transmembrane type-1" evidence="8">
    <location>
        <begin position="98"/>
        <end position="299"/>
    </location>
</feature>
<keyword evidence="2 7" id="KW-0813">Transport</keyword>
<dbReference type="Pfam" id="PF19300">
    <property type="entry name" value="BPD_transp_1_N"/>
    <property type="match status" value="1"/>
</dbReference>
<dbReference type="InterPro" id="IPR000515">
    <property type="entry name" value="MetI-like"/>
</dbReference>
<keyword evidence="4 7" id="KW-0812">Transmembrane</keyword>
<keyword evidence="5 7" id="KW-1133">Transmembrane helix</keyword>